<feature type="transmembrane region" description="Helical" evidence="1">
    <location>
        <begin position="43"/>
        <end position="61"/>
    </location>
</feature>
<dbReference type="EMBL" id="BAABKG010000001">
    <property type="protein sequence ID" value="GAA5143102.1"/>
    <property type="molecule type" value="Genomic_DNA"/>
</dbReference>
<evidence type="ECO:0000256" key="1">
    <source>
        <dbReference type="SAM" id="Phobius"/>
    </source>
</evidence>
<keyword evidence="1" id="KW-0472">Membrane</keyword>
<gene>
    <name evidence="2" type="ORF">GCM10023340_07770</name>
</gene>
<keyword evidence="3" id="KW-1185">Reference proteome</keyword>
<comment type="caution">
    <text evidence="2">The sequence shown here is derived from an EMBL/GenBank/DDBJ whole genome shotgun (WGS) entry which is preliminary data.</text>
</comment>
<evidence type="ECO:0000313" key="3">
    <source>
        <dbReference type="Proteomes" id="UP001500221"/>
    </source>
</evidence>
<evidence type="ECO:0000313" key="2">
    <source>
        <dbReference type="EMBL" id="GAA5143102.1"/>
    </source>
</evidence>
<proteinExistence type="predicted"/>
<evidence type="ECO:0008006" key="4">
    <source>
        <dbReference type="Google" id="ProtNLM"/>
    </source>
</evidence>
<dbReference type="RefSeq" id="WP_345454711.1">
    <property type="nucleotide sequence ID" value="NZ_BAABKG010000001.1"/>
</dbReference>
<accession>A0ABP9PBM6</accession>
<name>A0ABP9PBM6_9ACTN</name>
<sequence length="69" mass="6939">MPPILRVLLLVLALLLLTVGALWTLQGLGVIGGSSMSGENTWAIVGPLVAGLGVALAVVVVQGGPRSRP</sequence>
<keyword evidence="1" id="KW-0812">Transmembrane</keyword>
<organism evidence="2 3">
    <name type="scientific">Nocardioides marinquilinus</name>
    <dbReference type="NCBI Taxonomy" id="1210400"/>
    <lineage>
        <taxon>Bacteria</taxon>
        <taxon>Bacillati</taxon>
        <taxon>Actinomycetota</taxon>
        <taxon>Actinomycetes</taxon>
        <taxon>Propionibacteriales</taxon>
        <taxon>Nocardioidaceae</taxon>
        <taxon>Nocardioides</taxon>
    </lineage>
</organism>
<protein>
    <recommendedName>
        <fullName evidence="4">Integral membrane protein</fullName>
    </recommendedName>
</protein>
<keyword evidence="1" id="KW-1133">Transmembrane helix</keyword>
<dbReference type="Proteomes" id="UP001500221">
    <property type="component" value="Unassembled WGS sequence"/>
</dbReference>
<reference evidence="3" key="1">
    <citation type="journal article" date="2019" name="Int. J. Syst. Evol. Microbiol.">
        <title>The Global Catalogue of Microorganisms (GCM) 10K type strain sequencing project: providing services to taxonomists for standard genome sequencing and annotation.</title>
        <authorList>
            <consortium name="The Broad Institute Genomics Platform"/>
            <consortium name="The Broad Institute Genome Sequencing Center for Infectious Disease"/>
            <person name="Wu L."/>
            <person name="Ma J."/>
        </authorList>
    </citation>
    <scope>NUCLEOTIDE SEQUENCE [LARGE SCALE GENOMIC DNA]</scope>
    <source>
        <strain evidence="3">JCM 18459</strain>
    </source>
</reference>